<reference evidence="1 2" key="1">
    <citation type="journal article" date="2016" name="Mol. Biol. Evol.">
        <title>Comparative Genomics of Early-Diverging Mushroom-Forming Fungi Provides Insights into the Origins of Lignocellulose Decay Capabilities.</title>
        <authorList>
            <person name="Nagy L.G."/>
            <person name="Riley R."/>
            <person name="Tritt A."/>
            <person name="Adam C."/>
            <person name="Daum C."/>
            <person name="Floudas D."/>
            <person name="Sun H."/>
            <person name="Yadav J.S."/>
            <person name="Pangilinan J."/>
            <person name="Larsson K.H."/>
            <person name="Matsuura K."/>
            <person name="Barry K."/>
            <person name="Labutti K."/>
            <person name="Kuo R."/>
            <person name="Ohm R.A."/>
            <person name="Bhattacharya S.S."/>
            <person name="Shirouzu T."/>
            <person name="Yoshinaga Y."/>
            <person name="Martin F.M."/>
            <person name="Grigoriev I.V."/>
            <person name="Hibbett D.S."/>
        </authorList>
    </citation>
    <scope>NUCLEOTIDE SEQUENCE [LARGE SCALE GENOMIC DNA]</scope>
    <source>
        <strain evidence="1 2">HHB9708</strain>
    </source>
</reference>
<sequence>MLCEIFKHAHADCEDAVGNRNWKWINVLGVSKHWRAVGLNCPSLWRQIPNDIPSTLEQYCVRSTGNLTIQLHYKRPKQMTSLSNKISDNVVELHTAMWSTNGEPVASGVTSPLSAFFDNLTHIHFHAGPTVTSFDSGDFQVDYFASNPDKLKGASFTFFLGQPEPYIHYPTIIGRWTRCNESIETLVVRNMAVSGWERPSSALEYEMWMPIELPSVRRMEFINCGVLALKSMMLVLRFPGLTECTWNDRNAEIIERGGRKSIRVPKRTFRHLESTVHCIA</sequence>
<protein>
    <recommendedName>
        <fullName evidence="3">F-box domain-containing protein</fullName>
    </recommendedName>
</protein>
<accession>A0A164MGG4</accession>
<dbReference type="OrthoDB" id="3172239at2759"/>
<evidence type="ECO:0008006" key="3">
    <source>
        <dbReference type="Google" id="ProtNLM"/>
    </source>
</evidence>
<dbReference type="Proteomes" id="UP000076722">
    <property type="component" value="Unassembled WGS sequence"/>
</dbReference>
<evidence type="ECO:0000313" key="1">
    <source>
        <dbReference type="EMBL" id="KZS86689.1"/>
    </source>
</evidence>
<gene>
    <name evidence="1" type="ORF">SISNIDRAFT_491733</name>
</gene>
<keyword evidence="2" id="KW-1185">Reference proteome</keyword>
<dbReference type="EMBL" id="KV419474">
    <property type="protein sequence ID" value="KZS86689.1"/>
    <property type="molecule type" value="Genomic_DNA"/>
</dbReference>
<dbReference type="AlphaFoldDB" id="A0A164MGG4"/>
<proteinExistence type="predicted"/>
<organism evidence="1 2">
    <name type="scientific">Sistotremastrum niveocremeum HHB9708</name>
    <dbReference type="NCBI Taxonomy" id="1314777"/>
    <lineage>
        <taxon>Eukaryota</taxon>
        <taxon>Fungi</taxon>
        <taxon>Dikarya</taxon>
        <taxon>Basidiomycota</taxon>
        <taxon>Agaricomycotina</taxon>
        <taxon>Agaricomycetes</taxon>
        <taxon>Sistotremastrales</taxon>
        <taxon>Sistotremastraceae</taxon>
        <taxon>Sertulicium</taxon>
        <taxon>Sertulicium niveocremeum</taxon>
    </lineage>
</organism>
<evidence type="ECO:0000313" key="2">
    <source>
        <dbReference type="Proteomes" id="UP000076722"/>
    </source>
</evidence>
<name>A0A164MGG4_9AGAM</name>